<dbReference type="InterPro" id="IPR040256">
    <property type="entry name" value="At4g02000-like"/>
</dbReference>
<keyword evidence="1" id="KW-0695">RNA-directed DNA polymerase</keyword>
<keyword evidence="1" id="KW-0548">Nucleotidyltransferase</keyword>
<dbReference type="PANTHER" id="PTHR31286:SF180">
    <property type="entry name" value="OS10G0362600 PROTEIN"/>
    <property type="match status" value="1"/>
</dbReference>
<dbReference type="GO" id="GO:0003964">
    <property type="term" value="F:RNA-directed DNA polymerase activity"/>
    <property type="evidence" value="ECO:0007669"/>
    <property type="project" value="UniProtKB-KW"/>
</dbReference>
<comment type="caution">
    <text evidence="1">The sequence shown here is derived from an EMBL/GenBank/DDBJ whole genome shotgun (WGS) entry which is preliminary data.</text>
</comment>
<organism evidence="1 2">
    <name type="scientific">Tanacetum coccineum</name>
    <dbReference type="NCBI Taxonomy" id="301880"/>
    <lineage>
        <taxon>Eukaryota</taxon>
        <taxon>Viridiplantae</taxon>
        <taxon>Streptophyta</taxon>
        <taxon>Embryophyta</taxon>
        <taxon>Tracheophyta</taxon>
        <taxon>Spermatophyta</taxon>
        <taxon>Magnoliopsida</taxon>
        <taxon>eudicotyledons</taxon>
        <taxon>Gunneridae</taxon>
        <taxon>Pentapetalae</taxon>
        <taxon>asterids</taxon>
        <taxon>campanulids</taxon>
        <taxon>Asterales</taxon>
        <taxon>Asteraceae</taxon>
        <taxon>Asteroideae</taxon>
        <taxon>Anthemideae</taxon>
        <taxon>Anthemidinae</taxon>
        <taxon>Tanacetum</taxon>
    </lineage>
</organism>
<dbReference type="PANTHER" id="PTHR31286">
    <property type="entry name" value="GLYCINE-RICH CELL WALL STRUCTURAL PROTEIN 1.8-LIKE"/>
    <property type="match status" value="1"/>
</dbReference>
<accession>A0ABQ5C056</accession>
<dbReference type="Proteomes" id="UP001151760">
    <property type="component" value="Unassembled WGS sequence"/>
</dbReference>
<protein>
    <submittedName>
        <fullName evidence="1">RNA-directed DNA polymerase, eukaryota, reverse transcriptase zinc-binding domain protein</fullName>
    </submittedName>
</protein>
<reference evidence="1" key="1">
    <citation type="journal article" date="2022" name="Int. J. Mol. Sci.">
        <title>Draft Genome of Tanacetum Coccineum: Genomic Comparison of Closely Related Tanacetum-Family Plants.</title>
        <authorList>
            <person name="Yamashiro T."/>
            <person name="Shiraishi A."/>
            <person name="Nakayama K."/>
            <person name="Satake H."/>
        </authorList>
    </citation>
    <scope>NUCLEOTIDE SEQUENCE</scope>
</reference>
<evidence type="ECO:0000313" key="2">
    <source>
        <dbReference type="Proteomes" id="UP001151760"/>
    </source>
</evidence>
<name>A0ABQ5C056_9ASTR</name>
<gene>
    <name evidence="1" type="ORF">Tco_0877180</name>
</gene>
<dbReference type="EMBL" id="BQNB010013639">
    <property type="protein sequence ID" value="GJT18474.1"/>
    <property type="molecule type" value="Genomic_DNA"/>
</dbReference>
<proteinExistence type="predicted"/>
<sequence length="145" mass="16368">MIVRKWHPDLYLKRAEPTCVPLWVKLPNLPIEAWTTKGISAIASRPGKPVIMDAVTTKSCYDGTGKVGFAKKGRCVKYVNVEYSWKTSICSYCSVFGHTYGQCTKRPLTDEEMLEKKGQANKKVVQDEDGFVHVKKQTSDCYAEE</sequence>
<keyword evidence="2" id="KW-1185">Reference proteome</keyword>
<evidence type="ECO:0000313" key="1">
    <source>
        <dbReference type="EMBL" id="GJT18474.1"/>
    </source>
</evidence>
<reference evidence="1" key="2">
    <citation type="submission" date="2022-01" db="EMBL/GenBank/DDBJ databases">
        <authorList>
            <person name="Yamashiro T."/>
            <person name="Shiraishi A."/>
            <person name="Satake H."/>
            <person name="Nakayama K."/>
        </authorList>
    </citation>
    <scope>NUCLEOTIDE SEQUENCE</scope>
</reference>
<keyword evidence="1" id="KW-0808">Transferase</keyword>